<feature type="domain" description="DUF4159" evidence="3">
    <location>
        <begin position="663"/>
        <end position="872"/>
    </location>
</feature>
<dbReference type="HOGENOM" id="CLU_014519_0_0_5"/>
<accession>A5G023</accession>
<dbReference type="Proteomes" id="UP000000245">
    <property type="component" value="Chromosome"/>
</dbReference>
<evidence type="ECO:0000259" key="2">
    <source>
        <dbReference type="Pfam" id="PF07584"/>
    </source>
</evidence>
<dbReference type="KEGG" id="acr:Acry_2005"/>
<dbReference type="AlphaFoldDB" id="A5G023"/>
<keyword evidence="1" id="KW-1133">Transmembrane helix</keyword>
<keyword evidence="1" id="KW-0472">Membrane</keyword>
<evidence type="ECO:0000256" key="1">
    <source>
        <dbReference type="SAM" id="Phobius"/>
    </source>
</evidence>
<dbReference type="Gene3D" id="3.40.50.880">
    <property type="match status" value="1"/>
</dbReference>
<keyword evidence="5" id="KW-1185">Reference proteome</keyword>
<evidence type="ECO:0000313" key="4">
    <source>
        <dbReference type="EMBL" id="ABQ31205.1"/>
    </source>
</evidence>
<evidence type="ECO:0000259" key="3">
    <source>
        <dbReference type="Pfam" id="PF13709"/>
    </source>
</evidence>
<dbReference type="EMBL" id="CP000697">
    <property type="protein sequence ID" value="ABQ31205.1"/>
    <property type="molecule type" value="Genomic_DNA"/>
</dbReference>
<dbReference type="STRING" id="349163.Acry_2005"/>
<feature type="transmembrane region" description="Helical" evidence="1">
    <location>
        <begin position="59"/>
        <end position="78"/>
    </location>
</feature>
<organism evidence="4 5">
    <name type="scientific">Acidiphilium cryptum (strain JF-5)</name>
    <dbReference type="NCBI Taxonomy" id="349163"/>
    <lineage>
        <taxon>Bacteria</taxon>
        <taxon>Pseudomonadati</taxon>
        <taxon>Pseudomonadota</taxon>
        <taxon>Alphaproteobacteria</taxon>
        <taxon>Acetobacterales</taxon>
        <taxon>Acidocellaceae</taxon>
        <taxon>Acidiphilium</taxon>
    </lineage>
</organism>
<dbReference type="PANTHER" id="PTHR37464:SF1">
    <property type="entry name" value="BLL2463 PROTEIN"/>
    <property type="match status" value="1"/>
</dbReference>
<keyword evidence="1" id="KW-0812">Transmembrane</keyword>
<dbReference type="Gene3D" id="3.40.50.12140">
    <property type="entry name" value="Domain of unknown function DUF4159"/>
    <property type="match status" value="1"/>
</dbReference>
<gene>
    <name evidence="4" type="ordered locus">Acry_2005</name>
</gene>
<proteinExistence type="predicted"/>
<dbReference type="RefSeq" id="WP_012039748.1">
    <property type="nucleotide sequence ID" value="NC_009484.1"/>
</dbReference>
<dbReference type="PANTHER" id="PTHR37464">
    <property type="entry name" value="BLL2463 PROTEIN"/>
    <property type="match status" value="1"/>
</dbReference>
<dbReference type="eggNOG" id="ENOG502Z7KE">
    <property type="taxonomic scope" value="Bacteria"/>
</dbReference>
<dbReference type="Pfam" id="PF07584">
    <property type="entry name" value="BatA"/>
    <property type="match status" value="1"/>
</dbReference>
<dbReference type="InterPro" id="IPR025297">
    <property type="entry name" value="DUF4159"/>
</dbReference>
<dbReference type="NCBIfam" id="TIGR02226">
    <property type="entry name" value="two_anch"/>
    <property type="match status" value="1"/>
</dbReference>
<sequence>MIGPVSFAAPAVLAGLLLLPGLYFILRATPPAPRRQLFPAIRLLRDVPPTARSPARMPLWLLLLRLVAAAAIIIGFAGPQIVPPPILGGAGPVLLAIDNGWASAADFPARQEAARRIVDQSGRRGVIVLPTARDAAGHLPRASALLDRSAALAAIGGLRPEAWPTDRAAAAAAVRAVRRAHPDLTAVYVADGLAAQGLRGFVAALRPARIVAASPARLRLLEPPGLLPDGSLLARVGVVPQAAAVSVPVLAEDGAGSALARVDIKVQPGTSEGAARIDLPVALQARVRRLVIPGIAGPAAVALLDGASKGLLVGLVAGGAADAEQRFTGALYYVRRALPNGTKVVAGSFSSVEGADPGALILADVNLHPREIAWLRRFMSAGGVVIRFAGPLTASRPDSLNPDALLPGVRDLAGALAGGHPEAIASFAPDSPLAGMALPRDARVRRQSLADPARLDPATVWASLADGTPIILGRREGRGALVDVLTAANPGWSDLPLAADFPALIRRLVRLGAGRVPKSGQLTPVRVLDGEGRLVPPGAAARPLDAAKLGNIMVSPAHPPGLWGNARGSAALDLGGHVPALAAASWPALVPVTGLDALPRARRFGPDLLAAAMALLLVDMVATLLLRGALQLRVLAGAAGLCMLIPAPHARAAPPAAALTASLAYVRTGDPATDAIVRAGLTALSTQVNEETAAVLGTPQGVVPGQGNLNLYPLLYWMVTSATRPPDPAACAALDAFMRGGGLLVIDTDGGNPGSAGSGAGFDPGAGAALRRATACLSLPPLRPLTDRDTLAHTFFLTRSFPGRFDGAPVYIAAPGGRDADGVSPVVIGANDWAGAWALDQAGNPLQALLPGTPGQRDKAGRFGVNLVMYALTGTYKADQLQIPAILRRLGE</sequence>
<name>A5G023_ACICJ</name>
<reference evidence="4 5" key="1">
    <citation type="submission" date="2007-05" db="EMBL/GenBank/DDBJ databases">
        <title>Complete sequence of chromosome of Acidiphilium cryptum JF-5.</title>
        <authorList>
            <consortium name="US DOE Joint Genome Institute"/>
            <person name="Copeland A."/>
            <person name="Lucas S."/>
            <person name="Lapidus A."/>
            <person name="Barry K."/>
            <person name="Detter J.C."/>
            <person name="Glavina del Rio T."/>
            <person name="Hammon N."/>
            <person name="Israni S."/>
            <person name="Dalin E."/>
            <person name="Tice H."/>
            <person name="Pitluck S."/>
            <person name="Sims D."/>
            <person name="Brettin T."/>
            <person name="Bruce D."/>
            <person name="Han C."/>
            <person name="Schmutz J."/>
            <person name="Larimer F."/>
            <person name="Land M."/>
            <person name="Hauser L."/>
            <person name="Kyrpides N."/>
            <person name="Kim E."/>
            <person name="Magnuson T."/>
            <person name="Richardson P."/>
        </authorList>
    </citation>
    <scope>NUCLEOTIDE SEQUENCE [LARGE SCALE GENOMIC DNA]</scope>
    <source>
        <strain evidence="4 5">JF-5</strain>
    </source>
</reference>
<evidence type="ECO:0000313" key="5">
    <source>
        <dbReference type="Proteomes" id="UP000000245"/>
    </source>
</evidence>
<dbReference type="InterPro" id="IPR011933">
    <property type="entry name" value="Double_TM_dom"/>
</dbReference>
<feature type="domain" description="Aerotolerance regulator N-terminal" evidence="2">
    <location>
        <begin position="6"/>
        <end position="79"/>
    </location>
</feature>
<dbReference type="InterPro" id="IPR029062">
    <property type="entry name" value="Class_I_gatase-like"/>
</dbReference>
<protein>
    <submittedName>
        <fullName evidence="4">Conserved hypothetical membrane protein</fullName>
    </submittedName>
</protein>
<feature type="transmembrane region" description="Helical" evidence="1">
    <location>
        <begin position="6"/>
        <end position="26"/>
    </location>
</feature>
<dbReference type="InterPro" id="IPR024163">
    <property type="entry name" value="Aerotolerance_reg_N"/>
</dbReference>
<dbReference type="Pfam" id="PF13709">
    <property type="entry name" value="DUF4159"/>
    <property type="match status" value="1"/>
</dbReference>